<comment type="caution">
    <text evidence="15">The sequence shown here is derived from an EMBL/GenBank/DDBJ whole genome shotgun (WGS) entry which is preliminary data.</text>
</comment>
<comment type="similarity">
    <text evidence="1">Belongs to the helicase family. UvrD subfamily.</text>
</comment>
<feature type="binding site" evidence="12">
    <location>
        <begin position="24"/>
        <end position="31"/>
    </location>
    <ligand>
        <name>ATP</name>
        <dbReference type="ChEBI" id="CHEBI:30616"/>
    </ligand>
</feature>
<dbReference type="OrthoDB" id="9792687at2"/>
<dbReference type="RefSeq" id="WP_155709090.1">
    <property type="nucleotide sequence ID" value="NZ_BMWU01000011.1"/>
</dbReference>
<dbReference type="PROSITE" id="PS51198">
    <property type="entry name" value="UVRD_HELICASE_ATP_BIND"/>
    <property type="match status" value="1"/>
</dbReference>
<keyword evidence="2 12" id="KW-0547">Nucleotide-binding</keyword>
<dbReference type="InterPro" id="IPR014017">
    <property type="entry name" value="DNA_helicase_UvrD-like_C"/>
</dbReference>
<dbReference type="PANTHER" id="PTHR11070:SF2">
    <property type="entry name" value="ATP-DEPENDENT DNA HELICASE SRS2"/>
    <property type="match status" value="1"/>
</dbReference>
<evidence type="ECO:0000256" key="5">
    <source>
        <dbReference type="ARBA" id="ARBA00022840"/>
    </source>
</evidence>
<protein>
    <recommendedName>
        <fullName evidence="9">DNA 3'-5' helicase</fullName>
        <ecNumber evidence="9">5.6.2.4</ecNumber>
    </recommendedName>
    <alternativeName>
        <fullName evidence="10">DNA 3'-5' helicase II</fullName>
    </alternativeName>
</protein>
<evidence type="ECO:0000256" key="9">
    <source>
        <dbReference type="ARBA" id="ARBA00034808"/>
    </source>
</evidence>
<evidence type="ECO:0000259" key="13">
    <source>
        <dbReference type="PROSITE" id="PS51198"/>
    </source>
</evidence>
<sequence>MAHEPSNEQSAILRSRADVILIDAVAGSGKTTTLGMIARDACQRGMPAAAVTCLAFSTGAKKRFAQKLAEERAAGIVPLTLGEFAQRHLRKLQSVGLLDMPMPAGPGQVRDRLVEAAESVWQRHASRGMATEFDFGIEQSRDRIDHLLQVLRELKAKLLTHGFGDDDFGSIGQFAIADEFDLPVEIVEICAAYERLREPEPGEFAWQTEDDFVPDLVRLLELQGTALAHLWQPSLYLVDEWHDVNAAEFRLVAMLKRRARLVVVGDRDQVIDAARGAELRFSTELFMTTYRDAERLPLHRSRRFGASVSRAVSRLTSRPVESIEGLHTVQHKVDYDPATPMNCAQAVAEHVKSLHAAHHDVRLSDIAIVTRDDDQSIDLENALIDAEIPYQCEGIVSYLLRPEILFMRALLHIVGGTYDTLEKDPETIRAMVTALAAFVSMSADPRSFDSSYLQVTRAARNDPLEQAVETVVGTPSSLQWFFDGIVVRPQDDDSVLTRNWKARFSACVAELAGRRESLRSAADVLLAVQAMIDLPAAVSRAVPRRSEADAAMRSIAHFIEFARAYAHKPLADFLAELRNRQARLSARTRSNRYRAQLVLTTVRTAKGQEWDHVILPYLQQGEFPRGPDLAEERRFLYVAMTRAKASLTLCEPGEQYRQLWSPLLHGDAARDGSGRSVA</sequence>
<dbReference type="Pfam" id="PF13245">
    <property type="entry name" value="AAA_19"/>
    <property type="match status" value="1"/>
</dbReference>
<accession>A0A6I3XC42</accession>
<evidence type="ECO:0000256" key="3">
    <source>
        <dbReference type="ARBA" id="ARBA00022801"/>
    </source>
</evidence>
<dbReference type="SUPFAM" id="SSF52540">
    <property type="entry name" value="P-loop containing nucleoside triphosphate hydrolases"/>
    <property type="match status" value="1"/>
</dbReference>
<evidence type="ECO:0000256" key="10">
    <source>
        <dbReference type="ARBA" id="ARBA00034923"/>
    </source>
</evidence>
<keyword evidence="5 12" id="KW-0067">ATP-binding</keyword>
<keyword evidence="6" id="KW-0238">DNA-binding</keyword>
<evidence type="ECO:0000256" key="4">
    <source>
        <dbReference type="ARBA" id="ARBA00022806"/>
    </source>
</evidence>
<dbReference type="Proteomes" id="UP000431684">
    <property type="component" value="Unassembled WGS sequence"/>
</dbReference>
<dbReference type="InterPro" id="IPR000212">
    <property type="entry name" value="DNA_helicase_UvrD/REP"/>
</dbReference>
<evidence type="ECO:0000256" key="11">
    <source>
        <dbReference type="ARBA" id="ARBA00048988"/>
    </source>
</evidence>
<keyword evidence="3 12" id="KW-0378">Hydrolase</keyword>
<evidence type="ECO:0000256" key="12">
    <source>
        <dbReference type="PROSITE-ProRule" id="PRU00560"/>
    </source>
</evidence>
<dbReference type="GO" id="GO:0043138">
    <property type="term" value="F:3'-5' DNA helicase activity"/>
    <property type="evidence" value="ECO:0007669"/>
    <property type="project" value="UniProtKB-EC"/>
</dbReference>
<keyword evidence="16" id="KW-1185">Reference proteome</keyword>
<dbReference type="PANTHER" id="PTHR11070">
    <property type="entry name" value="UVRD / RECB / PCRA DNA HELICASE FAMILY MEMBER"/>
    <property type="match status" value="1"/>
</dbReference>
<dbReference type="PROSITE" id="PS51217">
    <property type="entry name" value="UVRD_HELICASE_CTER"/>
    <property type="match status" value="1"/>
</dbReference>
<dbReference type="EMBL" id="WNWM01000002">
    <property type="protein sequence ID" value="MUI13266.1"/>
    <property type="molecule type" value="Genomic_DNA"/>
</dbReference>
<feature type="domain" description="UvrD-like helicase ATP-binding" evidence="13">
    <location>
        <begin position="3"/>
        <end position="305"/>
    </location>
</feature>
<dbReference type="GO" id="GO:0005524">
    <property type="term" value="F:ATP binding"/>
    <property type="evidence" value="ECO:0007669"/>
    <property type="project" value="UniProtKB-UniRule"/>
</dbReference>
<gene>
    <name evidence="15" type="ORF">GJV26_12460</name>
</gene>
<evidence type="ECO:0000313" key="16">
    <source>
        <dbReference type="Proteomes" id="UP000431684"/>
    </source>
</evidence>
<keyword evidence="7" id="KW-0413">Isomerase</keyword>
<comment type="catalytic activity">
    <reaction evidence="8">
        <text>Couples ATP hydrolysis with the unwinding of duplex DNA by translocating in the 3'-5' direction.</text>
        <dbReference type="EC" id="5.6.2.4"/>
    </reaction>
</comment>
<dbReference type="EC" id="5.6.2.4" evidence="9"/>
<dbReference type="GO" id="GO:0016787">
    <property type="term" value="F:hydrolase activity"/>
    <property type="evidence" value="ECO:0007669"/>
    <property type="project" value="UniProtKB-UniRule"/>
</dbReference>
<evidence type="ECO:0000256" key="8">
    <source>
        <dbReference type="ARBA" id="ARBA00034617"/>
    </source>
</evidence>
<dbReference type="GO" id="GO:0003677">
    <property type="term" value="F:DNA binding"/>
    <property type="evidence" value="ECO:0007669"/>
    <property type="project" value="UniProtKB-KW"/>
</dbReference>
<comment type="catalytic activity">
    <reaction evidence="11">
        <text>ATP + H2O = ADP + phosphate + H(+)</text>
        <dbReference type="Rhea" id="RHEA:13065"/>
        <dbReference type="ChEBI" id="CHEBI:15377"/>
        <dbReference type="ChEBI" id="CHEBI:15378"/>
        <dbReference type="ChEBI" id="CHEBI:30616"/>
        <dbReference type="ChEBI" id="CHEBI:43474"/>
        <dbReference type="ChEBI" id="CHEBI:456216"/>
        <dbReference type="EC" id="5.6.2.4"/>
    </reaction>
</comment>
<organism evidence="15 16">
    <name type="scientific">Pseudoduganella dura</name>
    <dbReference type="NCBI Taxonomy" id="321982"/>
    <lineage>
        <taxon>Bacteria</taxon>
        <taxon>Pseudomonadati</taxon>
        <taxon>Pseudomonadota</taxon>
        <taxon>Betaproteobacteria</taxon>
        <taxon>Burkholderiales</taxon>
        <taxon>Oxalobacteraceae</taxon>
        <taxon>Telluria group</taxon>
        <taxon>Pseudoduganella</taxon>
    </lineage>
</organism>
<evidence type="ECO:0000256" key="7">
    <source>
        <dbReference type="ARBA" id="ARBA00023235"/>
    </source>
</evidence>
<keyword evidence="4 12" id="KW-0347">Helicase</keyword>
<dbReference type="InterPro" id="IPR027417">
    <property type="entry name" value="P-loop_NTPase"/>
</dbReference>
<name>A0A6I3XC42_9BURK</name>
<dbReference type="GO" id="GO:0000725">
    <property type="term" value="P:recombinational repair"/>
    <property type="evidence" value="ECO:0007669"/>
    <property type="project" value="TreeGrafter"/>
</dbReference>
<dbReference type="Gene3D" id="3.40.50.300">
    <property type="entry name" value="P-loop containing nucleotide triphosphate hydrolases"/>
    <property type="match status" value="2"/>
</dbReference>
<evidence type="ECO:0000256" key="1">
    <source>
        <dbReference type="ARBA" id="ARBA00009922"/>
    </source>
</evidence>
<dbReference type="InterPro" id="IPR013986">
    <property type="entry name" value="DExx_box_DNA_helicase_dom_sf"/>
</dbReference>
<reference evidence="15 16" key="1">
    <citation type="submission" date="2019-11" db="EMBL/GenBank/DDBJ databases">
        <title>Draft Genome Sequences of Six Type Strains of the Genus Massilia.</title>
        <authorList>
            <person name="Miess H."/>
            <person name="Frediansyah A."/>
            <person name="Goeker M."/>
            <person name="Gross H."/>
        </authorList>
    </citation>
    <scope>NUCLEOTIDE SEQUENCE [LARGE SCALE GENOMIC DNA]</scope>
    <source>
        <strain evidence="15 16">DSM 17513</strain>
    </source>
</reference>
<evidence type="ECO:0000256" key="2">
    <source>
        <dbReference type="ARBA" id="ARBA00022741"/>
    </source>
</evidence>
<proteinExistence type="inferred from homology"/>
<dbReference type="InterPro" id="IPR014016">
    <property type="entry name" value="UvrD-like_ATP-bd"/>
</dbReference>
<dbReference type="AlphaFoldDB" id="A0A6I3XC42"/>
<dbReference type="Gene3D" id="1.10.10.160">
    <property type="match status" value="1"/>
</dbReference>
<dbReference type="Gene3D" id="1.10.486.10">
    <property type="entry name" value="PCRA, domain 4"/>
    <property type="match status" value="1"/>
</dbReference>
<evidence type="ECO:0000313" key="15">
    <source>
        <dbReference type="EMBL" id="MUI13266.1"/>
    </source>
</evidence>
<dbReference type="Pfam" id="PF13361">
    <property type="entry name" value="UvrD_C"/>
    <property type="match status" value="1"/>
</dbReference>
<evidence type="ECO:0000256" key="6">
    <source>
        <dbReference type="ARBA" id="ARBA00023125"/>
    </source>
</evidence>
<feature type="domain" description="UvrD-like helicase C-terminal" evidence="14">
    <location>
        <begin position="302"/>
        <end position="607"/>
    </location>
</feature>
<evidence type="ECO:0000259" key="14">
    <source>
        <dbReference type="PROSITE" id="PS51217"/>
    </source>
</evidence>